<accession>A0A3M7SQI1</accession>
<dbReference type="GO" id="GO:0098793">
    <property type="term" value="C:presynapse"/>
    <property type="evidence" value="ECO:0007669"/>
    <property type="project" value="GOC"/>
</dbReference>
<dbReference type="GO" id="GO:0048488">
    <property type="term" value="P:synaptic vesicle endocytosis"/>
    <property type="evidence" value="ECO:0007669"/>
    <property type="project" value="TreeGrafter"/>
</dbReference>
<sequence length="400" mass="47239">MNSKLMKRNYNQSNFNDPICLNELIMALKRLKNEAASGPDQNLILKNLLRNSLIEIIELFNLSLREGRVPKAWKTSNITMIQKKASFLQDPLNYRQISITSCLGKLLERIFASLGKKAGKSYHNIQDDFIYVQDVPSILTFDRRYLQKNEIGELIQNEKEPEWSLKLNCNKQTILNYGPWYDRQREALWKFFFPSTYETLEPQPEPTLNERRQTSKFDFEIVLKDPNTEVNLIFTSTPQVGNTNFENLTSSNVKDYSEYQKKFSPVERKLTLRCRVESFLRISIPWLTKQYGYKSKIYGEFNSVQSNTNLSFGEFLCTQKLKLDVDINYPLVWNDLQIWNINVDLFNGSTYFVFYHKNFFQELIYDWSTRVMSDLNNLEAILPCNQHNWIDTQILENNYN</sequence>
<dbReference type="PANTHER" id="PTHR31640:SF1">
    <property type="entry name" value="BRIDGE-LIKE LIPID TRANSFER PROTEIN FAMILY MEMBER 1"/>
    <property type="match status" value="1"/>
</dbReference>
<dbReference type="OrthoDB" id="10051416at2759"/>
<evidence type="ECO:0008006" key="3">
    <source>
        <dbReference type="Google" id="ProtNLM"/>
    </source>
</evidence>
<dbReference type="InterPro" id="IPR033616">
    <property type="entry name" value="BLTP1"/>
</dbReference>
<dbReference type="Proteomes" id="UP000276133">
    <property type="component" value="Unassembled WGS sequence"/>
</dbReference>
<dbReference type="PANTHER" id="PTHR31640">
    <property type="entry name" value="TRANSMEMBRANE PROTEIN KIAA1109"/>
    <property type="match status" value="1"/>
</dbReference>
<dbReference type="EMBL" id="REGN01000964">
    <property type="protein sequence ID" value="RNA37880.1"/>
    <property type="molecule type" value="Genomic_DNA"/>
</dbReference>
<name>A0A3M7SQI1_BRAPC</name>
<evidence type="ECO:0000313" key="2">
    <source>
        <dbReference type="Proteomes" id="UP000276133"/>
    </source>
</evidence>
<reference evidence="1 2" key="1">
    <citation type="journal article" date="2018" name="Sci. Rep.">
        <title>Genomic signatures of local adaptation to the degree of environmental predictability in rotifers.</title>
        <authorList>
            <person name="Franch-Gras L."/>
            <person name="Hahn C."/>
            <person name="Garcia-Roger E.M."/>
            <person name="Carmona M.J."/>
            <person name="Serra M."/>
            <person name="Gomez A."/>
        </authorList>
    </citation>
    <scope>NUCLEOTIDE SEQUENCE [LARGE SCALE GENOMIC DNA]</scope>
    <source>
        <strain evidence="1">HYR1</strain>
    </source>
</reference>
<dbReference type="AlphaFoldDB" id="A0A3M7SQI1"/>
<evidence type="ECO:0000313" key="1">
    <source>
        <dbReference type="EMBL" id="RNA37880.1"/>
    </source>
</evidence>
<proteinExistence type="predicted"/>
<comment type="caution">
    <text evidence="1">The sequence shown here is derived from an EMBL/GenBank/DDBJ whole genome shotgun (WGS) entry which is preliminary data.</text>
</comment>
<keyword evidence="2" id="KW-1185">Reference proteome</keyword>
<gene>
    <name evidence="1" type="ORF">BpHYR1_047583</name>
</gene>
<organism evidence="1 2">
    <name type="scientific">Brachionus plicatilis</name>
    <name type="common">Marine rotifer</name>
    <name type="synonym">Brachionus muelleri</name>
    <dbReference type="NCBI Taxonomy" id="10195"/>
    <lineage>
        <taxon>Eukaryota</taxon>
        <taxon>Metazoa</taxon>
        <taxon>Spiralia</taxon>
        <taxon>Gnathifera</taxon>
        <taxon>Rotifera</taxon>
        <taxon>Eurotatoria</taxon>
        <taxon>Monogononta</taxon>
        <taxon>Pseudotrocha</taxon>
        <taxon>Ploima</taxon>
        <taxon>Brachionidae</taxon>
        <taxon>Brachionus</taxon>
    </lineage>
</organism>
<protein>
    <recommendedName>
        <fullName evidence="3">RNA-directed DNA polymerase from mobile element jockey-like</fullName>
    </recommendedName>
</protein>